<feature type="transmembrane region" description="Helical" evidence="2">
    <location>
        <begin position="20"/>
        <end position="39"/>
    </location>
</feature>
<proteinExistence type="predicted"/>
<evidence type="ECO:0000256" key="2">
    <source>
        <dbReference type="SAM" id="Phobius"/>
    </source>
</evidence>
<keyword evidence="2" id="KW-1133">Transmembrane helix</keyword>
<sequence length="940" mass="101061">MDKLSAYLPRSTHSSSFRALLGGVLLVTVVTFTSFNAILDWQQQHTDRIPINASQILQKCQALHIPPGPPANFHGRTESDRFVPGTPSTLIKNATIWTGRVEGHEAIVGGLLLDKGIIKEVGSIPTSVLRAYKKLVVVDAGGAWVTPGIVDMHSHLGVNSSPSLRGAADTNSRKGLVLPWLRSLDGLNTHDDAYQLSISGGVTTANVLPGSADAIGGQAFTIKLRPTSERSSSSLVLEPPHSLNGTEFDPSLPPRWRQMKHACGENPSRVYSGTRMDTIWAFREGYDTARKIKQSQDAYCQNALAGKWNGLGDYPENLQWEALVDVLRGRVKVHNHCYEAVDLDGIVRLTNEFKFSVAAFHHAHETYLVPDLVKKAYGQTPAIALFATDSRYKREAYRGSEFAPRILADNGLRVVMKSDHPVLDSRHLLFEAQQAHFYGLPFNLALGSVTTTPATVLGYDHRIGFIKKGYDADVVIWDSHPLALGATPKQVFIDGIVQLQNPHVKTKPEEFQQVPKTPDFTKQAEDAVKYDGLPPLELKESVSDSFIFTNLSSLFLKQGNKIREVFSVSEAGSPGVVVVEKGQVSCFGTSLECQLGRYGSDVQKVDLDGGSITPALISYGSPLGLNHIDQEASTNDGSVYNPLSGGAPSILGQGPVIRAVDGLQFSTRDALLAYRAGVTVGVSSPSTSGFLSGLGTAFGTGIRHRLADGAVLQETTALHIELGSSSPSVSTHISAVRRLLLGELEGDLGAQAQRVIQGEIPLVIQVQSADIIATLIKLKQEVEAFHGTTIQLTLAGANEAHLLAKEIGQAGIGVILAPSRSFPGTWRSQRILAGPPLTEDNSVAVLSAHNVTVGIGIEEQWASVNLRFDAAWAALEAKETLSKAEAIALASVNLERLLGVQTPIADLIALKGGSFFDFESKVVGVISPQRKVVELLPEVA</sequence>
<dbReference type="InterPro" id="IPR011059">
    <property type="entry name" value="Metal-dep_hydrolase_composite"/>
</dbReference>
<organism evidence="4 5">
    <name type="scientific">Cyclocybe aegerita</name>
    <name type="common">Black poplar mushroom</name>
    <name type="synonym">Agrocybe aegerita</name>
    <dbReference type="NCBI Taxonomy" id="1973307"/>
    <lineage>
        <taxon>Eukaryota</taxon>
        <taxon>Fungi</taxon>
        <taxon>Dikarya</taxon>
        <taxon>Basidiomycota</taxon>
        <taxon>Agaricomycotina</taxon>
        <taxon>Agaricomycetes</taxon>
        <taxon>Agaricomycetidae</taxon>
        <taxon>Agaricales</taxon>
        <taxon>Agaricineae</taxon>
        <taxon>Bolbitiaceae</taxon>
        <taxon>Cyclocybe</taxon>
    </lineage>
</organism>
<dbReference type="AlphaFoldDB" id="A0A8S0XDS6"/>
<keyword evidence="5" id="KW-1185">Reference proteome</keyword>
<feature type="region of interest" description="Disordered" evidence="1">
    <location>
        <begin position="231"/>
        <end position="250"/>
    </location>
</feature>
<feature type="domain" description="Amidohydrolase-related" evidence="3">
    <location>
        <begin position="400"/>
        <end position="495"/>
    </location>
</feature>
<name>A0A8S0XDS6_CYCAE</name>
<dbReference type="EMBL" id="CACVBS010000013">
    <property type="protein sequence ID" value="CAA7259139.1"/>
    <property type="molecule type" value="Genomic_DNA"/>
</dbReference>
<dbReference type="InterPro" id="IPR050138">
    <property type="entry name" value="DHOase/Allantoinase_Hydrolase"/>
</dbReference>
<dbReference type="GO" id="GO:0004038">
    <property type="term" value="F:allantoinase activity"/>
    <property type="evidence" value="ECO:0007669"/>
    <property type="project" value="TreeGrafter"/>
</dbReference>
<dbReference type="SUPFAM" id="SSF51338">
    <property type="entry name" value="Composite domain of metallo-dependent hydrolases"/>
    <property type="match status" value="1"/>
</dbReference>
<keyword evidence="2" id="KW-0812">Transmembrane</keyword>
<evidence type="ECO:0000256" key="1">
    <source>
        <dbReference type="SAM" id="MobiDB-lite"/>
    </source>
</evidence>
<dbReference type="Pfam" id="PF01979">
    <property type="entry name" value="Amidohydro_1"/>
    <property type="match status" value="1"/>
</dbReference>
<gene>
    <name evidence="4" type="ORF">AAE3_LOCUS1358</name>
</gene>
<dbReference type="PANTHER" id="PTHR43668">
    <property type="entry name" value="ALLANTOINASE"/>
    <property type="match status" value="1"/>
</dbReference>
<dbReference type="SUPFAM" id="SSF51556">
    <property type="entry name" value="Metallo-dependent hydrolases"/>
    <property type="match status" value="1"/>
</dbReference>
<dbReference type="OrthoDB" id="10258955at2759"/>
<evidence type="ECO:0000313" key="4">
    <source>
        <dbReference type="EMBL" id="CAA7259139.1"/>
    </source>
</evidence>
<evidence type="ECO:0000313" key="5">
    <source>
        <dbReference type="Proteomes" id="UP000467700"/>
    </source>
</evidence>
<dbReference type="InterPro" id="IPR006680">
    <property type="entry name" value="Amidohydro-rel"/>
</dbReference>
<keyword evidence="2" id="KW-0472">Membrane</keyword>
<protein>
    <recommendedName>
        <fullName evidence="3">Amidohydrolase-related domain-containing protein</fullName>
    </recommendedName>
</protein>
<dbReference type="InterPro" id="IPR032466">
    <property type="entry name" value="Metal_Hydrolase"/>
</dbReference>
<dbReference type="GO" id="GO:0005737">
    <property type="term" value="C:cytoplasm"/>
    <property type="evidence" value="ECO:0007669"/>
    <property type="project" value="TreeGrafter"/>
</dbReference>
<dbReference type="GO" id="GO:0006145">
    <property type="term" value="P:purine nucleobase catabolic process"/>
    <property type="evidence" value="ECO:0007669"/>
    <property type="project" value="TreeGrafter"/>
</dbReference>
<comment type="caution">
    <text evidence="4">The sequence shown here is derived from an EMBL/GenBank/DDBJ whole genome shotgun (WGS) entry which is preliminary data.</text>
</comment>
<evidence type="ECO:0000259" key="3">
    <source>
        <dbReference type="Pfam" id="PF01979"/>
    </source>
</evidence>
<reference evidence="4 5" key="1">
    <citation type="submission" date="2020-01" db="EMBL/GenBank/DDBJ databases">
        <authorList>
            <person name="Gupta K D."/>
        </authorList>
    </citation>
    <scope>NUCLEOTIDE SEQUENCE [LARGE SCALE GENOMIC DNA]</scope>
</reference>
<dbReference type="PANTHER" id="PTHR43668:SF5">
    <property type="entry name" value="AMIDOHYDROLASE 3 DOMAIN-CONTAINING PROTEIN"/>
    <property type="match status" value="1"/>
</dbReference>
<accession>A0A8S0XDS6</accession>
<dbReference type="Gene3D" id="3.20.20.140">
    <property type="entry name" value="Metal-dependent hydrolases"/>
    <property type="match status" value="2"/>
</dbReference>
<dbReference type="Proteomes" id="UP000467700">
    <property type="component" value="Unassembled WGS sequence"/>
</dbReference>